<keyword evidence="2" id="KW-0732">Signal</keyword>
<dbReference type="CDD" id="cd05195">
    <property type="entry name" value="enoyl_red"/>
    <property type="match status" value="1"/>
</dbReference>
<proteinExistence type="predicted"/>
<evidence type="ECO:0000313" key="4">
    <source>
        <dbReference type="EMBL" id="KAH7235393.1"/>
    </source>
</evidence>
<dbReference type="InterPro" id="IPR002364">
    <property type="entry name" value="Quin_OxRdtase/zeta-crystal_CS"/>
</dbReference>
<dbReference type="SUPFAM" id="SSF51735">
    <property type="entry name" value="NAD(P)-binding Rossmann-fold domains"/>
    <property type="match status" value="1"/>
</dbReference>
<dbReference type="PANTHER" id="PTHR45681:SF6">
    <property type="entry name" value="POLYKETIDE SYNTHASE 37"/>
    <property type="match status" value="1"/>
</dbReference>
<dbReference type="Proteomes" id="UP000813427">
    <property type="component" value="Unassembled WGS sequence"/>
</dbReference>
<dbReference type="InterPro" id="IPR036291">
    <property type="entry name" value="NAD(P)-bd_dom_sf"/>
</dbReference>
<sequence length="145" mass="15661">MACIEVRITSLITIEFVDAAAVPVVCTTPYYGLHDLARFQAGESILIYWGAGGIGQAAIQLAKAGGAEVFVTVGSIEKRNFVHDHYSVPLDPVLSSRDLNFVHGINRLAKGYGVDTILSFTSGQTLRASWEIIASYGRFIEIGRA</sequence>
<dbReference type="SMART" id="SM00829">
    <property type="entry name" value="PKS_ER"/>
    <property type="match status" value="1"/>
</dbReference>
<dbReference type="PANTHER" id="PTHR45681">
    <property type="entry name" value="POLYKETIDE SYNTHASE 44-RELATED"/>
    <property type="match status" value="1"/>
</dbReference>
<dbReference type="InterPro" id="IPR013149">
    <property type="entry name" value="ADH-like_C"/>
</dbReference>
<evidence type="ECO:0000256" key="2">
    <source>
        <dbReference type="SAM" id="SignalP"/>
    </source>
</evidence>
<protein>
    <submittedName>
        <fullName evidence="4">Fatty acid synthase</fullName>
    </submittedName>
</protein>
<gene>
    <name evidence="4" type="ORF">BKA59DRAFT_458957</name>
</gene>
<accession>A0A8K0RQF7</accession>
<evidence type="ECO:0000256" key="1">
    <source>
        <dbReference type="ARBA" id="ARBA00022679"/>
    </source>
</evidence>
<dbReference type="AlphaFoldDB" id="A0A8K0RQF7"/>
<feature type="domain" description="Enoyl reductase (ER)" evidence="3">
    <location>
        <begin position="1"/>
        <end position="145"/>
    </location>
</feature>
<dbReference type="GO" id="GO:0016491">
    <property type="term" value="F:oxidoreductase activity"/>
    <property type="evidence" value="ECO:0007669"/>
    <property type="project" value="InterPro"/>
</dbReference>
<dbReference type="PROSITE" id="PS01162">
    <property type="entry name" value="QOR_ZETA_CRYSTAL"/>
    <property type="match status" value="1"/>
</dbReference>
<dbReference type="InterPro" id="IPR050444">
    <property type="entry name" value="Polyketide_Synthase"/>
</dbReference>
<reference evidence="4" key="1">
    <citation type="journal article" date="2021" name="Nat. Commun.">
        <title>Genetic determinants of endophytism in the Arabidopsis root mycobiome.</title>
        <authorList>
            <person name="Mesny F."/>
            <person name="Miyauchi S."/>
            <person name="Thiergart T."/>
            <person name="Pickel B."/>
            <person name="Atanasova L."/>
            <person name="Karlsson M."/>
            <person name="Huettel B."/>
            <person name="Barry K.W."/>
            <person name="Haridas S."/>
            <person name="Chen C."/>
            <person name="Bauer D."/>
            <person name="Andreopoulos W."/>
            <person name="Pangilinan J."/>
            <person name="LaButti K."/>
            <person name="Riley R."/>
            <person name="Lipzen A."/>
            <person name="Clum A."/>
            <person name="Drula E."/>
            <person name="Henrissat B."/>
            <person name="Kohler A."/>
            <person name="Grigoriev I.V."/>
            <person name="Martin F.M."/>
            <person name="Hacquard S."/>
        </authorList>
    </citation>
    <scope>NUCLEOTIDE SEQUENCE</scope>
    <source>
        <strain evidence="4">MPI-SDFR-AT-0068</strain>
    </source>
</reference>
<feature type="signal peptide" evidence="2">
    <location>
        <begin position="1"/>
        <end position="19"/>
    </location>
</feature>
<dbReference type="EMBL" id="JAGPXF010000007">
    <property type="protein sequence ID" value="KAH7235393.1"/>
    <property type="molecule type" value="Genomic_DNA"/>
</dbReference>
<dbReference type="Pfam" id="PF00107">
    <property type="entry name" value="ADH_zinc_N"/>
    <property type="match status" value="1"/>
</dbReference>
<dbReference type="InterPro" id="IPR020843">
    <property type="entry name" value="ER"/>
</dbReference>
<organism evidence="4 5">
    <name type="scientific">Fusarium tricinctum</name>
    <dbReference type="NCBI Taxonomy" id="61284"/>
    <lineage>
        <taxon>Eukaryota</taxon>
        <taxon>Fungi</taxon>
        <taxon>Dikarya</taxon>
        <taxon>Ascomycota</taxon>
        <taxon>Pezizomycotina</taxon>
        <taxon>Sordariomycetes</taxon>
        <taxon>Hypocreomycetidae</taxon>
        <taxon>Hypocreales</taxon>
        <taxon>Nectriaceae</taxon>
        <taxon>Fusarium</taxon>
        <taxon>Fusarium tricinctum species complex</taxon>
    </lineage>
</organism>
<comment type="caution">
    <text evidence="4">The sequence shown here is derived from an EMBL/GenBank/DDBJ whole genome shotgun (WGS) entry which is preliminary data.</text>
</comment>
<feature type="chain" id="PRO_5035453778" evidence="2">
    <location>
        <begin position="20"/>
        <end position="145"/>
    </location>
</feature>
<dbReference type="Gene3D" id="3.90.180.10">
    <property type="entry name" value="Medium-chain alcohol dehydrogenases, catalytic domain"/>
    <property type="match status" value="1"/>
</dbReference>
<keyword evidence="1" id="KW-0808">Transferase</keyword>
<name>A0A8K0RQF7_9HYPO</name>
<dbReference type="GO" id="GO:0008270">
    <property type="term" value="F:zinc ion binding"/>
    <property type="evidence" value="ECO:0007669"/>
    <property type="project" value="InterPro"/>
</dbReference>
<evidence type="ECO:0000259" key="3">
    <source>
        <dbReference type="SMART" id="SM00829"/>
    </source>
</evidence>
<dbReference type="GO" id="GO:0016740">
    <property type="term" value="F:transferase activity"/>
    <property type="evidence" value="ECO:0007669"/>
    <property type="project" value="UniProtKB-KW"/>
</dbReference>
<keyword evidence="5" id="KW-1185">Reference proteome</keyword>
<dbReference type="OrthoDB" id="329835at2759"/>
<evidence type="ECO:0000313" key="5">
    <source>
        <dbReference type="Proteomes" id="UP000813427"/>
    </source>
</evidence>